<protein>
    <recommendedName>
        <fullName evidence="3">Lipoprotein</fullName>
    </recommendedName>
</protein>
<name>A0ABW3U0I5_9BACL</name>
<keyword evidence="2" id="KW-1185">Reference proteome</keyword>
<organism evidence="1 2">
    <name type="scientific">Sporosarcina contaminans</name>
    <dbReference type="NCBI Taxonomy" id="633403"/>
    <lineage>
        <taxon>Bacteria</taxon>
        <taxon>Bacillati</taxon>
        <taxon>Bacillota</taxon>
        <taxon>Bacilli</taxon>
        <taxon>Bacillales</taxon>
        <taxon>Caryophanaceae</taxon>
        <taxon>Sporosarcina</taxon>
    </lineage>
</organism>
<dbReference type="EMBL" id="JBHTLT010000119">
    <property type="protein sequence ID" value="MFD1206293.1"/>
    <property type="molecule type" value="Genomic_DNA"/>
</dbReference>
<evidence type="ECO:0000313" key="2">
    <source>
        <dbReference type="Proteomes" id="UP001597231"/>
    </source>
</evidence>
<dbReference type="Proteomes" id="UP001597231">
    <property type="component" value="Unassembled WGS sequence"/>
</dbReference>
<reference evidence="2" key="1">
    <citation type="journal article" date="2019" name="Int. J. Syst. Evol. Microbiol.">
        <title>The Global Catalogue of Microorganisms (GCM) 10K type strain sequencing project: providing services to taxonomists for standard genome sequencing and annotation.</title>
        <authorList>
            <consortium name="The Broad Institute Genomics Platform"/>
            <consortium name="The Broad Institute Genome Sequencing Center for Infectious Disease"/>
            <person name="Wu L."/>
            <person name="Ma J."/>
        </authorList>
    </citation>
    <scope>NUCLEOTIDE SEQUENCE [LARGE SCALE GENOMIC DNA]</scope>
    <source>
        <strain evidence="2">CCUG 53915</strain>
    </source>
</reference>
<proteinExistence type="predicted"/>
<sequence length="149" mass="17131">MMLKTRTYIVCFLIVSSLFVCSKSIHPKSIVSAQSTVDVELLDIETNETRTIEANPKIQLEAKKIIKEIDTIVIKLDPFPDKGYMLRIPLTPSLQLKNEWVNSLIGEVFIIIPEGDKPFLLIFDDKNKPYFFSFKREIDSILKMLDVPI</sequence>
<accession>A0ABW3U0I5</accession>
<gene>
    <name evidence="1" type="ORF">ACFQ38_14435</name>
</gene>
<evidence type="ECO:0008006" key="3">
    <source>
        <dbReference type="Google" id="ProtNLM"/>
    </source>
</evidence>
<comment type="caution">
    <text evidence="1">The sequence shown here is derived from an EMBL/GenBank/DDBJ whole genome shotgun (WGS) entry which is preliminary data.</text>
</comment>
<evidence type="ECO:0000313" key="1">
    <source>
        <dbReference type="EMBL" id="MFD1206293.1"/>
    </source>
</evidence>